<feature type="domain" description="ANTAR" evidence="5">
    <location>
        <begin position="170"/>
        <end position="231"/>
    </location>
</feature>
<keyword evidence="4" id="KW-0804">Transcription</keyword>
<keyword evidence="2" id="KW-0418">Kinase</keyword>
<dbReference type="SMART" id="SM00065">
    <property type="entry name" value="GAF"/>
    <property type="match status" value="1"/>
</dbReference>
<dbReference type="OrthoDB" id="3683444at2"/>
<sequence length="237" mass="25745">MEGLAMVDQAELVRVFADYARTLRDGYEVGDVLYRLTDQVVAALDIDGAGVSLGEHGELQFVSASDAQVVRIEDHQTEVGDGPCHEAYASGEVVTSADLTAETRWPRFTPVALQQGWCAVAGVPLYAAGRPLGALDLYRRGPQEWPADRVEAAGVLADMAASYILNAQTIVERDTVREQLQHALDSRVVIEQAKGKLAERHGLDAATAFERLRGAARSRRERIHDAARAVVNGHLDC</sequence>
<dbReference type="InterPro" id="IPR012074">
    <property type="entry name" value="GAF_ANTAR"/>
</dbReference>
<protein>
    <submittedName>
        <fullName evidence="6">ANTAR domain-containing protein</fullName>
    </submittedName>
</protein>
<dbReference type="GO" id="GO:0003723">
    <property type="term" value="F:RNA binding"/>
    <property type="evidence" value="ECO:0007669"/>
    <property type="project" value="InterPro"/>
</dbReference>
<dbReference type="GO" id="GO:0016301">
    <property type="term" value="F:kinase activity"/>
    <property type="evidence" value="ECO:0007669"/>
    <property type="project" value="UniProtKB-KW"/>
</dbReference>
<evidence type="ECO:0000259" key="5">
    <source>
        <dbReference type="PROSITE" id="PS50921"/>
    </source>
</evidence>
<name>A0A411YDB0_9ACTN</name>
<dbReference type="SUPFAM" id="SSF55781">
    <property type="entry name" value="GAF domain-like"/>
    <property type="match status" value="1"/>
</dbReference>
<dbReference type="InterPro" id="IPR036388">
    <property type="entry name" value="WH-like_DNA-bd_sf"/>
</dbReference>
<evidence type="ECO:0000256" key="4">
    <source>
        <dbReference type="ARBA" id="ARBA00023163"/>
    </source>
</evidence>
<dbReference type="KEGG" id="erz:ER308_06175"/>
<evidence type="ECO:0000313" key="6">
    <source>
        <dbReference type="EMBL" id="QBI19166.1"/>
    </source>
</evidence>
<dbReference type="PIRSF" id="PIRSF036625">
    <property type="entry name" value="GAF_ANTAR"/>
    <property type="match status" value="1"/>
</dbReference>
<proteinExistence type="predicted"/>
<dbReference type="Pfam" id="PF03861">
    <property type="entry name" value="ANTAR"/>
    <property type="match status" value="1"/>
</dbReference>
<organism evidence="6 7">
    <name type="scientific">Egibacter rhizosphaerae</name>
    <dbReference type="NCBI Taxonomy" id="1670831"/>
    <lineage>
        <taxon>Bacteria</taxon>
        <taxon>Bacillati</taxon>
        <taxon>Actinomycetota</taxon>
        <taxon>Nitriliruptoria</taxon>
        <taxon>Egibacterales</taxon>
        <taxon>Egibacteraceae</taxon>
        <taxon>Egibacter</taxon>
    </lineage>
</organism>
<evidence type="ECO:0000256" key="1">
    <source>
        <dbReference type="ARBA" id="ARBA00022679"/>
    </source>
</evidence>
<evidence type="ECO:0000256" key="2">
    <source>
        <dbReference type="ARBA" id="ARBA00022777"/>
    </source>
</evidence>
<dbReference type="Proteomes" id="UP000291469">
    <property type="component" value="Chromosome"/>
</dbReference>
<gene>
    <name evidence="6" type="ORF">ER308_06175</name>
</gene>
<evidence type="ECO:0000313" key="7">
    <source>
        <dbReference type="Proteomes" id="UP000291469"/>
    </source>
</evidence>
<keyword evidence="3" id="KW-0805">Transcription regulation</keyword>
<dbReference type="SMART" id="SM01012">
    <property type="entry name" value="ANTAR"/>
    <property type="match status" value="1"/>
</dbReference>
<dbReference type="EMBL" id="CP036402">
    <property type="protein sequence ID" value="QBI19166.1"/>
    <property type="molecule type" value="Genomic_DNA"/>
</dbReference>
<keyword evidence="1" id="KW-0808">Transferase</keyword>
<evidence type="ECO:0000256" key="3">
    <source>
        <dbReference type="ARBA" id="ARBA00023015"/>
    </source>
</evidence>
<dbReference type="SUPFAM" id="SSF52172">
    <property type="entry name" value="CheY-like"/>
    <property type="match status" value="1"/>
</dbReference>
<keyword evidence="7" id="KW-1185">Reference proteome</keyword>
<dbReference type="InterPro" id="IPR003018">
    <property type="entry name" value="GAF"/>
</dbReference>
<reference evidence="6 7" key="1">
    <citation type="submission" date="2019-01" db="EMBL/GenBank/DDBJ databases">
        <title>Egibacter rhizosphaerae EGI 80759T.</title>
        <authorList>
            <person name="Chen D.-D."/>
            <person name="Tian Y."/>
            <person name="Jiao J.-Y."/>
            <person name="Zhang X.-T."/>
            <person name="Zhang Y.-G."/>
            <person name="Zhang Y."/>
            <person name="Xiao M."/>
            <person name="Shu W.-S."/>
            <person name="Li W.-J."/>
        </authorList>
    </citation>
    <scope>NUCLEOTIDE SEQUENCE [LARGE SCALE GENOMIC DNA]</scope>
    <source>
        <strain evidence="6 7">EGI 80759</strain>
    </source>
</reference>
<dbReference type="Gene3D" id="3.30.450.40">
    <property type="match status" value="1"/>
</dbReference>
<dbReference type="InterPro" id="IPR029016">
    <property type="entry name" value="GAF-like_dom_sf"/>
</dbReference>
<accession>A0A411YDB0</accession>
<dbReference type="Pfam" id="PF01590">
    <property type="entry name" value="GAF"/>
    <property type="match status" value="1"/>
</dbReference>
<dbReference type="InterPro" id="IPR005561">
    <property type="entry name" value="ANTAR"/>
</dbReference>
<dbReference type="AlphaFoldDB" id="A0A411YDB0"/>
<dbReference type="Gene3D" id="1.10.10.10">
    <property type="entry name" value="Winged helix-like DNA-binding domain superfamily/Winged helix DNA-binding domain"/>
    <property type="match status" value="1"/>
</dbReference>
<dbReference type="PROSITE" id="PS50921">
    <property type="entry name" value="ANTAR"/>
    <property type="match status" value="1"/>
</dbReference>
<dbReference type="InterPro" id="IPR011006">
    <property type="entry name" value="CheY-like_superfamily"/>
</dbReference>